<proteinExistence type="predicted"/>
<accession>A0ABS7U466</accession>
<dbReference type="RefSeq" id="WP_224196869.1">
    <property type="nucleotide sequence ID" value="NZ_JAIRAU010000056.1"/>
</dbReference>
<organism evidence="1 2">
    <name type="scientific">Nannocystis pusilla</name>
    <dbReference type="NCBI Taxonomy" id="889268"/>
    <lineage>
        <taxon>Bacteria</taxon>
        <taxon>Pseudomonadati</taxon>
        <taxon>Myxococcota</taxon>
        <taxon>Polyangia</taxon>
        <taxon>Nannocystales</taxon>
        <taxon>Nannocystaceae</taxon>
        <taxon>Nannocystis</taxon>
    </lineage>
</organism>
<evidence type="ECO:0000313" key="1">
    <source>
        <dbReference type="EMBL" id="MBZ5715127.1"/>
    </source>
</evidence>
<dbReference type="EMBL" id="JAIRAU010000056">
    <property type="protein sequence ID" value="MBZ5715127.1"/>
    <property type="molecule type" value="Genomic_DNA"/>
</dbReference>
<name>A0ABS7U466_9BACT</name>
<comment type="caution">
    <text evidence="1">The sequence shown here is derived from an EMBL/GenBank/DDBJ whole genome shotgun (WGS) entry which is preliminary data.</text>
</comment>
<reference evidence="1" key="1">
    <citation type="submission" date="2021-08" db="EMBL/GenBank/DDBJ databases">
        <authorList>
            <person name="Stevens D.C."/>
        </authorList>
    </citation>
    <scope>NUCLEOTIDE SEQUENCE</scope>
    <source>
        <strain evidence="1">DSM 53165</strain>
    </source>
</reference>
<keyword evidence="2" id="KW-1185">Reference proteome</keyword>
<gene>
    <name evidence="1" type="ORF">K7C98_38330</name>
</gene>
<protein>
    <submittedName>
        <fullName evidence="1">Uncharacterized protein</fullName>
    </submittedName>
</protein>
<sequence>MDIPQYHAIIQEGNAQTAKNRDFRIRIMHALAADSFHLGYVWEHHGW</sequence>
<dbReference type="Proteomes" id="UP001139031">
    <property type="component" value="Unassembled WGS sequence"/>
</dbReference>
<evidence type="ECO:0000313" key="2">
    <source>
        <dbReference type="Proteomes" id="UP001139031"/>
    </source>
</evidence>